<evidence type="ECO:0000313" key="2">
    <source>
        <dbReference type="Proteomes" id="UP000240357"/>
    </source>
</evidence>
<keyword evidence="2" id="KW-1185">Reference proteome</keyword>
<name>A0A2T2YD92_9BACT</name>
<dbReference type="OrthoDB" id="852618at2"/>
<accession>A0A2T2YD92</accession>
<sequence length="115" mass="13753">MELQGTWTKDNEGFMEFSLSQLQRLYEAVTDAYHERYNQYLDELDDEEEAHYQALAEGYEMVNDYKTIDGQEEFATTYYTPTYVLDVWYELDPVTQKRIYDQGFIRISSKNNPEV</sequence>
<protein>
    <submittedName>
        <fullName evidence="1">Uncharacterized protein</fullName>
    </submittedName>
</protein>
<reference evidence="1 2" key="1">
    <citation type="submission" date="2018-03" db="EMBL/GenBank/DDBJ databases">
        <title>Adhaeribacter sp. HMF7605 Genome sequencing and assembly.</title>
        <authorList>
            <person name="Kang H."/>
            <person name="Kang J."/>
            <person name="Cha I."/>
            <person name="Kim H."/>
            <person name="Joh K."/>
        </authorList>
    </citation>
    <scope>NUCLEOTIDE SEQUENCE [LARGE SCALE GENOMIC DNA]</scope>
    <source>
        <strain evidence="1 2">HMF7605</strain>
    </source>
</reference>
<dbReference type="AlphaFoldDB" id="A0A2T2YD92"/>
<organism evidence="1 2">
    <name type="scientific">Adhaeribacter arboris</name>
    <dbReference type="NCBI Taxonomy" id="2072846"/>
    <lineage>
        <taxon>Bacteria</taxon>
        <taxon>Pseudomonadati</taxon>
        <taxon>Bacteroidota</taxon>
        <taxon>Cytophagia</taxon>
        <taxon>Cytophagales</taxon>
        <taxon>Hymenobacteraceae</taxon>
        <taxon>Adhaeribacter</taxon>
    </lineage>
</organism>
<proteinExistence type="predicted"/>
<dbReference type="EMBL" id="PYFT01000001">
    <property type="protein sequence ID" value="PSR53491.1"/>
    <property type="molecule type" value="Genomic_DNA"/>
</dbReference>
<dbReference type="RefSeq" id="WP_106928170.1">
    <property type="nucleotide sequence ID" value="NZ_PYFT01000001.1"/>
</dbReference>
<comment type="caution">
    <text evidence="1">The sequence shown here is derived from an EMBL/GenBank/DDBJ whole genome shotgun (WGS) entry which is preliminary data.</text>
</comment>
<dbReference type="Proteomes" id="UP000240357">
    <property type="component" value="Unassembled WGS sequence"/>
</dbReference>
<evidence type="ECO:0000313" key="1">
    <source>
        <dbReference type="EMBL" id="PSR53491.1"/>
    </source>
</evidence>
<gene>
    <name evidence="1" type="ORF">AHMF7605_08115</name>
</gene>